<keyword evidence="2" id="KW-1185">Reference proteome</keyword>
<organism evidence="1 2">
    <name type="scientific">Staphylococcus lutrae</name>
    <dbReference type="NCBI Taxonomy" id="155085"/>
    <lineage>
        <taxon>Bacteria</taxon>
        <taxon>Bacillati</taxon>
        <taxon>Bacillota</taxon>
        <taxon>Bacilli</taxon>
        <taxon>Bacillales</taxon>
        <taxon>Staphylococcaceae</taxon>
        <taxon>Staphylococcus</taxon>
    </lineage>
</organism>
<dbReference type="EMBL" id="CP020773">
    <property type="protein sequence ID" value="ARJ50670.1"/>
    <property type="molecule type" value="Genomic_DNA"/>
</dbReference>
<dbReference type="AlphaFoldDB" id="A0AAC9WIZ0"/>
<sequence>MYACEKSCSEDDNDMSINEMVFESANIIKSIRIQILERKSYNKCIVNYYLEINTKKINID</sequence>
<gene>
    <name evidence="1" type="ORF">B5P37_04725</name>
</gene>
<evidence type="ECO:0000313" key="1">
    <source>
        <dbReference type="EMBL" id="ARJ50670.1"/>
    </source>
</evidence>
<dbReference type="Proteomes" id="UP000242864">
    <property type="component" value="Chromosome"/>
</dbReference>
<name>A0AAC9WIZ0_9STAP</name>
<protein>
    <submittedName>
        <fullName evidence="1">Uncharacterized protein</fullName>
    </submittedName>
</protein>
<dbReference type="KEGG" id="slz:B5P37_04725"/>
<accession>A0AAC9WIZ0</accession>
<reference evidence="1 2" key="1">
    <citation type="submission" date="2017-04" db="EMBL/GenBank/DDBJ databases">
        <authorList>
            <person name="Veseli I.A."/>
            <person name="Tang C."/>
            <person name="Pombert J.-F."/>
        </authorList>
    </citation>
    <scope>NUCLEOTIDE SEQUENCE [LARGE SCALE GENOMIC DNA]</scope>
    <source>
        <strain evidence="1 2">ATCC 700373</strain>
    </source>
</reference>
<proteinExistence type="predicted"/>
<evidence type="ECO:0000313" key="2">
    <source>
        <dbReference type="Proteomes" id="UP000242864"/>
    </source>
</evidence>